<reference evidence="3 4" key="1">
    <citation type="submission" date="2023-03" db="EMBL/GenBank/DDBJ databases">
        <title>Complete genome of Arcanobacterium canis strain DSM 25104 isolated in 2010 from a canine otitis externa in Germany.</title>
        <authorList>
            <person name="Borowiak M."/>
            <person name="Kreitlow A."/>
            <person name="Malorny B."/>
            <person name="Laemmler C."/>
            <person name="Prenger-Berninghoff E."/>
            <person name="Ploetz M."/>
            <person name="Abdulmawjood A."/>
        </authorList>
    </citation>
    <scope>NUCLEOTIDE SEQUENCE [LARGE SCALE GENOMIC DNA]</scope>
    <source>
        <strain evidence="3 4">DSM 25104</strain>
    </source>
</reference>
<organism evidence="3 4">
    <name type="scientific">Arcanobacterium canis</name>
    <dbReference type="NCBI Taxonomy" id="999183"/>
    <lineage>
        <taxon>Bacteria</taxon>
        <taxon>Bacillati</taxon>
        <taxon>Actinomycetota</taxon>
        <taxon>Actinomycetes</taxon>
        <taxon>Actinomycetales</taxon>
        <taxon>Actinomycetaceae</taxon>
        <taxon>Arcanobacterium</taxon>
    </lineage>
</organism>
<evidence type="ECO:0008006" key="5">
    <source>
        <dbReference type="Google" id="ProtNLM"/>
    </source>
</evidence>
<evidence type="ECO:0000313" key="4">
    <source>
        <dbReference type="Proteomes" id="UP001215216"/>
    </source>
</evidence>
<dbReference type="RefSeq" id="WP_278013220.1">
    <property type="nucleotide sequence ID" value="NZ_CP121208.1"/>
</dbReference>
<keyword evidence="2" id="KW-0472">Membrane</keyword>
<name>A0ABY8G126_9ACTO</name>
<evidence type="ECO:0000256" key="2">
    <source>
        <dbReference type="SAM" id="Phobius"/>
    </source>
</evidence>
<feature type="region of interest" description="Disordered" evidence="1">
    <location>
        <begin position="233"/>
        <end position="280"/>
    </location>
</feature>
<keyword evidence="2" id="KW-0812">Transmembrane</keyword>
<evidence type="ECO:0000256" key="1">
    <source>
        <dbReference type="SAM" id="MobiDB-lite"/>
    </source>
</evidence>
<sequence>MRIVAYVLVLLGLFPGGGPTFVLDVPPAADIARWFENDGLRESERQAPTVFGVAADSPTIITVGSPKRSFRFSGSGSNAQVVQTNNWVAPVSKNGAVVGAIEANFDDRRPKAITVSADVRLGSAAGSPQTRLVADSELDAWFALGDQEISPASKAGAELVLGEIPLKDFLANRGALAGEKRQHSTSGIPTDESKDGHSLLAMITVGWAVGLLVVFSLLWLRWDLNHREKLEKLPQAVPPPEPETAHDKPSFKDAAPKVAVYQLPRTNENSEKENNDNSDD</sequence>
<feature type="transmembrane region" description="Helical" evidence="2">
    <location>
        <begin position="199"/>
        <end position="220"/>
    </location>
</feature>
<gene>
    <name evidence="3" type="ORF">P7079_02265</name>
</gene>
<dbReference type="EMBL" id="CP121208">
    <property type="protein sequence ID" value="WFM83825.1"/>
    <property type="molecule type" value="Genomic_DNA"/>
</dbReference>
<proteinExistence type="predicted"/>
<dbReference type="Proteomes" id="UP001215216">
    <property type="component" value="Chromosome"/>
</dbReference>
<protein>
    <recommendedName>
        <fullName evidence="5">SURF1-like protein</fullName>
    </recommendedName>
</protein>
<evidence type="ECO:0000313" key="3">
    <source>
        <dbReference type="EMBL" id="WFM83825.1"/>
    </source>
</evidence>
<feature type="compositionally biased region" description="Basic and acidic residues" evidence="1">
    <location>
        <begin position="268"/>
        <end position="280"/>
    </location>
</feature>
<feature type="compositionally biased region" description="Basic and acidic residues" evidence="1">
    <location>
        <begin position="243"/>
        <end position="255"/>
    </location>
</feature>
<accession>A0ABY8G126</accession>
<keyword evidence="2" id="KW-1133">Transmembrane helix</keyword>
<keyword evidence="4" id="KW-1185">Reference proteome</keyword>